<evidence type="ECO:0000313" key="2">
    <source>
        <dbReference type="Proteomes" id="UP000235387"/>
    </source>
</evidence>
<dbReference type="RefSeq" id="WP_102392177.1">
    <property type="nucleotide sequence ID" value="NZ_MDAL01000060.1"/>
</dbReference>
<evidence type="ECO:0000313" key="1">
    <source>
        <dbReference type="EMBL" id="PMN88186.1"/>
    </source>
</evidence>
<reference evidence="2" key="1">
    <citation type="submission" date="2016-07" db="EMBL/GenBank/DDBJ databases">
        <title>Nontailed viruses are major unrecognized killers of bacteria in the ocean.</title>
        <authorList>
            <person name="Kauffman K."/>
            <person name="Hussain F."/>
            <person name="Yang J."/>
            <person name="Arevalo P."/>
            <person name="Brown J."/>
            <person name="Cutler M."/>
            <person name="Kelly L."/>
            <person name="Polz M.F."/>
        </authorList>
    </citation>
    <scope>NUCLEOTIDE SEQUENCE [LARGE SCALE GENOMIC DNA]</scope>
    <source>
        <strain evidence="2">10N.261.45.A10</strain>
    </source>
</reference>
<dbReference type="EMBL" id="MDAL01000060">
    <property type="protein sequence ID" value="PMN88186.1"/>
    <property type="molecule type" value="Genomic_DNA"/>
</dbReference>
<accession>A0A2N7L481</accession>
<name>A0A2N7L481_9GAMM</name>
<organism evidence="1 2">
    <name type="scientific">Enterovibrio norvegicus</name>
    <dbReference type="NCBI Taxonomy" id="188144"/>
    <lineage>
        <taxon>Bacteria</taxon>
        <taxon>Pseudomonadati</taxon>
        <taxon>Pseudomonadota</taxon>
        <taxon>Gammaproteobacteria</taxon>
        <taxon>Vibrionales</taxon>
        <taxon>Vibrionaceae</taxon>
        <taxon>Enterovibrio</taxon>
    </lineage>
</organism>
<proteinExistence type="predicted"/>
<sequence>MERLDLWLESIQQWYENKETRQFDSLANLLSATPATLFSSPITQEKSDAIAYFVDACHLLQRHYQHIDRVDDAYSYMQYCYAKLQALASDTQAESDVKRWSLKKLDQCIVTMMEFCQHQGKDSWLRESEQLVELHITFMLGQNERNLHLAQDISR</sequence>
<gene>
    <name evidence="1" type="ORF">BCT23_07115</name>
</gene>
<comment type="caution">
    <text evidence="1">The sequence shown here is derived from an EMBL/GenBank/DDBJ whole genome shotgun (WGS) entry which is preliminary data.</text>
</comment>
<protein>
    <recommendedName>
        <fullName evidence="3">Transcriptional regulator</fullName>
    </recommendedName>
</protein>
<evidence type="ECO:0008006" key="3">
    <source>
        <dbReference type="Google" id="ProtNLM"/>
    </source>
</evidence>
<dbReference type="Proteomes" id="UP000235387">
    <property type="component" value="Unassembled WGS sequence"/>
</dbReference>
<dbReference type="AlphaFoldDB" id="A0A2N7L481"/>